<protein>
    <submittedName>
        <fullName evidence="4">Type I polyketide synthase</fullName>
    </submittedName>
</protein>
<dbReference type="GO" id="GO:0006633">
    <property type="term" value="P:fatty acid biosynthetic process"/>
    <property type="evidence" value="ECO:0007669"/>
    <property type="project" value="TreeGrafter"/>
</dbReference>
<dbReference type="EMBL" id="KX395902">
    <property type="protein sequence ID" value="AQS99320.1"/>
    <property type="molecule type" value="Transcribed_RNA"/>
</dbReference>
<dbReference type="CDD" id="cd00833">
    <property type="entry name" value="PKS"/>
    <property type="match status" value="1"/>
</dbReference>
<dbReference type="PANTHER" id="PTHR43775">
    <property type="entry name" value="FATTY ACID SYNTHASE"/>
    <property type="match status" value="1"/>
</dbReference>
<keyword evidence="1" id="KW-0808">Transferase</keyword>
<dbReference type="InterPro" id="IPR014031">
    <property type="entry name" value="Ketoacyl_synth_C"/>
</dbReference>
<evidence type="ECO:0000313" key="4">
    <source>
        <dbReference type="EMBL" id="AQS99320.1"/>
    </source>
</evidence>
<evidence type="ECO:0000256" key="1">
    <source>
        <dbReference type="RuleBase" id="RU003694"/>
    </source>
</evidence>
<feature type="region of interest" description="Disordered" evidence="2">
    <location>
        <begin position="1"/>
        <end position="39"/>
    </location>
</feature>
<organism evidence="4">
    <name type="scientific">Gambierdiscus polynesiensis</name>
    <dbReference type="NCBI Taxonomy" id="439318"/>
    <lineage>
        <taxon>Eukaryota</taxon>
        <taxon>Sar</taxon>
        <taxon>Alveolata</taxon>
        <taxon>Dinophyceae</taxon>
        <taxon>Gonyaulacales</taxon>
        <taxon>Pyrocystaceae</taxon>
        <taxon>Gambierdiscus</taxon>
    </lineage>
</organism>
<dbReference type="GO" id="GO:0044550">
    <property type="term" value="P:secondary metabolite biosynthetic process"/>
    <property type="evidence" value="ECO:0007669"/>
    <property type="project" value="TreeGrafter"/>
</dbReference>
<sequence length="1169" mass="129350">MLNEQLSDWRREGPEPKEKKPPKKRNPLPELPRPGFDVSASSPRWCLDAMVPVESKGFCVVDATSTVSELDLTPIYRSFHPAWEEREANASVAAGLLGREGSRWIRELLPEDGEDQDEDQDPDEEERRQQRREVFQHLHEKDELLWDWAERMGSHLSDLRGDFCITSSLLHMSFLPGPSSTMWCKAAPLIRETALQFQNLFVQARLMIVLFLGPGRGDLELQLGHLEVPRTEKIRIPTRHGVMVVMRPQIIARCHQPESTEPSFAISRFVLPSVDPLTDAALLGRAFSQMPFVENLRRFARGAEDELGRTTRFNPGSRLQVMADACYLPGDCMTGTEFADVILPGLDSVLAIPAKRFNVDDYFDEVSKEECAANNMIYTKHCSFIDGFEFFSPGTFCMDPSEAKKLHASTLCGMEVALEAVRQAGFPVKPGSDWDFRSKYSSGAHRRPYKWDADLLVAMNCADAGLSDACIGEINDPSWREDQEGHSPVPSHVDPHRIKFILGLKGQSRVFETDDSSSLVALSWAVSSWWGDSFDLSSERELKPSPPKDFSLVVASDWNLSILMFVHACARGLLDKTGRCRCFNRDGHGHVRAEGIAALVLTTKQQRNSSSIMALGDLMSAAISSTGGRGASLTRHPSRIMEAAMDSAVMKGGVATTDISVVECHALGSEIPDSWEVAAVAKIFPLFLPDEVLQLSATKSNMGSGRAGSGLFSLLRVLREYRSVGPALHLNVLNPYIDNEAEFHGHLLFGTEPTYQLESPGPMACINSFGNSGIYASVIVRGEPPDYPLDDFPPVTFWPAGGGRLPPFAVPNDGYYLAGSFNEWKLLRMQEQETGVWEATITLGDRFELFRIYVDDKNRALHPPMRQGLISYCDGPDKLDDSDFRTWQIGADESDEDCPDPSRRERGQPGDRYEVQFCVAGNWRNVKWRRVPALTEDGAVGVPPSNYYVVCNWNRVPTKMTQDPNTDGLWVYEADVRKEAKSAGVPDLTAFMFYIIRNEDFNFAFFPGKDCEEDPSVQMRGPCFNNELLCWMLDPNCWKREGSEGNEIKIEFQRTFGFADDVRKLSWTYPSVSRVADTSAAESANEGRAADAGAADSPNEGCAAETSAAESPNEARLADSSAAESPNKGRAADTSAAESPNGARSAESSSAENPKGGRAADSSAAEDLD</sequence>
<evidence type="ECO:0000256" key="2">
    <source>
        <dbReference type="SAM" id="MobiDB-lite"/>
    </source>
</evidence>
<dbReference type="AlphaFoldDB" id="A0A1S6K884"/>
<dbReference type="InterPro" id="IPR050091">
    <property type="entry name" value="PKS_NRPS_Biosynth_Enz"/>
</dbReference>
<name>A0A1S6K884_9DINO</name>
<feature type="compositionally biased region" description="Basic and acidic residues" evidence="2">
    <location>
        <begin position="7"/>
        <end position="19"/>
    </location>
</feature>
<feature type="compositionally biased region" description="Acidic residues" evidence="2">
    <location>
        <begin position="110"/>
        <end position="124"/>
    </location>
</feature>
<dbReference type="GO" id="GO:0004312">
    <property type="term" value="F:fatty acid synthase activity"/>
    <property type="evidence" value="ECO:0007669"/>
    <property type="project" value="TreeGrafter"/>
</dbReference>
<feature type="compositionally biased region" description="Low complexity" evidence="2">
    <location>
        <begin position="1083"/>
        <end position="1100"/>
    </location>
</feature>
<feature type="region of interest" description="Disordered" evidence="2">
    <location>
        <begin position="1076"/>
        <end position="1169"/>
    </location>
</feature>
<dbReference type="SUPFAM" id="SSF81296">
    <property type="entry name" value="E set domains"/>
    <property type="match status" value="1"/>
</dbReference>
<dbReference type="Pfam" id="PF02801">
    <property type="entry name" value="Ketoacyl-synt_C"/>
    <property type="match status" value="1"/>
</dbReference>
<dbReference type="Gene3D" id="3.40.47.10">
    <property type="match status" value="1"/>
</dbReference>
<evidence type="ECO:0000259" key="3">
    <source>
        <dbReference type="PROSITE" id="PS52004"/>
    </source>
</evidence>
<dbReference type="SUPFAM" id="SSF53901">
    <property type="entry name" value="Thiolase-like"/>
    <property type="match status" value="2"/>
</dbReference>
<dbReference type="InterPro" id="IPR016039">
    <property type="entry name" value="Thiolase-like"/>
</dbReference>
<accession>A0A1S6K884</accession>
<dbReference type="PANTHER" id="PTHR43775:SF52">
    <property type="entry name" value="STEREOSELECTIVE KETO-REDUCTASE AF490"/>
    <property type="match status" value="1"/>
</dbReference>
<dbReference type="InterPro" id="IPR014030">
    <property type="entry name" value="Ketoacyl_synth_N"/>
</dbReference>
<dbReference type="PROSITE" id="PS52004">
    <property type="entry name" value="KS3_2"/>
    <property type="match status" value="1"/>
</dbReference>
<feature type="domain" description="Ketosynthase family 3 (KS3)" evidence="3">
    <location>
        <begin position="316"/>
        <end position="782"/>
    </location>
</feature>
<feature type="region of interest" description="Disordered" evidence="2">
    <location>
        <begin position="890"/>
        <end position="909"/>
    </location>
</feature>
<comment type="similarity">
    <text evidence="1">Belongs to the thiolase-like superfamily. Beta-ketoacyl-ACP synthases family.</text>
</comment>
<dbReference type="InterPro" id="IPR014756">
    <property type="entry name" value="Ig_E-set"/>
</dbReference>
<feature type="region of interest" description="Disordered" evidence="2">
    <location>
        <begin position="110"/>
        <end position="129"/>
    </location>
</feature>
<dbReference type="Pfam" id="PF00109">
    <property type="entry name" value="ketoacyl-synt"/>
    <property type="match status" value="2"/>
</dbReference>
<proteinExistence type="inferred from homology"/>
<dbReference type="InterPro" id="IPR020841">
    <property type="entry name" value="PKS_Beta-ketoAc_synthase_dom"/>
</dbReference>
<dbReference type="SMART" id="SM00825">
    <property type="entry name" value="PKS_KS"/>
    <property type="match status" value="1"/>
</dbReference>
<feature type="compositionally biased region" description="Basic and acidic residues" evidence="2">
    <location>
        <begin position="900"/>
        <end position="909"/>
    </location>
</feature>
<reference evidence="4" key="1">
    <citation type="journal article" date="2017" name="J. Eukaryot. Microbiol.">
        <title>Role of Modular Polyketide Synthases in the Production of Polyether Ladder Compounds in Ciguatoxin-producing Gambierdiscus polynesiensis and G.excentricus (Dinophyceae).</title>
        <authorList>
            <person name="Kohli G.S."/>
            <person name="Campbell K."/>
            <person name="John U."/>
            <person name="Smith K.F."/>
            <person name="Fraga S."/>
            <person name="Rhodes L.L."/>
            <person name="Murray S.A."/>
        </authorList>
    </citation>
    <scope>NUCLEOTIDE SEQUENCE</scope>
    <source>
        <strain evidence="4">Contig_85145</strain>
    </source>
</reference>